<dbReference type="InterPro" id="IPR015421">
    <property type="entry name" value="PyrdxlP-dep_Trfase_major"/>
</dbReference>
<dbReference type="PANTHER" id="PTHR42699">
    <property type="match status" value="1"/>
</dbReference>
<dbReference type="Gene3D" id="3.40.640.10">
    <property type="entry name" value="Type I PLP-dependent aspartate aminotransferase-like (Major domain)"/>
    <property type="match status" value="1"/>
</dbReference>
<dbReference type="Gene3D" id="3.90.1150.10">
    <property type="entry name" value="Aspartate Aminotransferase, domain 1"/>
    <property type="match status" value="1"/>
</dbReference>
<sequence>MFLARKAIVTELCLACHMAAKLVSEFATTTPHHNPSLPRICVMSAKITTKFGRAGPPAPRHAVTVYMGSDWESVVEYGTDAASVIARFYDAYPRMKPHRDIVQLSDAVMKHLGSLDKACLLFPSLQSARECGDYATSSRRNDGIDNCPVAVEDVTIRAFVAKEAFFAVIFPAVQYHVVVGFWKMVGAGITSRFAEANCAHLDELRQVALEDAASNRDGFECAAHETLRRRILSLVQRAALRPDVSSTVTTGDIYLYQSGMASIYKPHTYMLNQYQGASVLFGMSFMHTILTLEHFGPGSTFFGCGSEQDLVELESHLGTSRSGGQKVQAIWVEFPANPLLRSPDIAELRRLATAHDAVLVIDDTIGSWANTDVLAMADMTVTSLTKSFNGYADAIGGAAILNPASAKYAALKALFDAQYVPEMHVLDAETFERNSRDYLPRSARLNANASAVVAYLRARAQDPDSSVRRVHYPSVSDTYRAFMRPATADFAPGYGCLLSVEMADLDAARAFYNNLDVHKGVHFGAPFTLAIAYAVCVYLKKEEWAARFGLKQTQIRIAIGLEDTDALLEDFRVAVEAADQAKSKGSSQ</sequence>
<dbReference type="PANTHER" id="PTHR42699:SF1">
    <property type="entry name" value="CYSTATHIONINE GAMMA-SYNTHASE-RELATED"/>
    <property type="match status" value="1"/>
</dbReference>
<gene>
    <name evidence="4" type="ORF">A9K55_009140</name>
</gene>
<evidence type="ECO:0000313" key="5">
    <source>
        <dbReference type="Proteomes" id="UP000323067"/>
    </source>
</evidence>
<organism evidence="4 5">
    <name type="scientific">Cordyceps militaris</name>
    <name type="common">Caterpillar fungus</name>
    <name type="synonym">Clavaria militaris</name>
    <dbReference type="NCBI Taxonomy" id="73501"/>
    <lineage>
        <taxon>Eukaryota</taxon>
        <taxon>Fungi</taxon>
        <taxon>Dikarya</taxon>
        <taxon>Ascomycota</taxon>
        <taxon>Pezizomycotina</taxon>
        <taxon>Sordariomycetes</taxon>
        <taxon>Hypocreomycetidae</taxon>
        <taxon>Hypocreales</taxon>
        <taxon>Cordycipitaceae</taxon>
        <taxon>Cordyceps</taxon>
    </lineage>
</organism>
<dbReference type="Proteomes" id="UP000323067">
    <property type="component" value="Chromosome vii"/>
</dbReference>
<evidence type="ECO:0000256" key="3">
    <source>
        <dbReference type="RuleBase" id="RU362118"/>
    </source>
</evidence>
<dbReference type="InterPro" id="IPR000277">
    <property type="entry name" value="Cys/Met-Metab_PyrdxlP-dep_enz"/>
</dbReference>
<accession>A0A2H4SGA6</accession>
<evidence type="ECO:0000256" key="2">
    <source>
        <dbReference type="ARBA" id="ARBA00022898"/>
    </source>
</evidence>
<evidence type="ECO:0000256" key="1">
    <source>
        <dbReference type="ARBA" id="ARBA00001933"/>
    </source>
</evidence>
<dbReference type="VEuPathDB" id="FungiDB:CCM_08893"/>
<comment type="cofactor">
    <cofactor evidence="1 3">
        <name>pyridoxal 5'-phosphate</name>
        <dbReference type="ChEBI" id="CHEBI:597326"/>
    </cofactor>
</comment>
<dbReference type="InterPro" id="IPR015424">
    <property type="entry name" value="PyrdxlP-dep_Trfase"/>
</dbReference>
<dbReference type="InterPro" id="IPR015422">
    <property type="entry name" value="PyrdxlP-dep_Trfase_small"/>
</dbReference>
<dbReference type="GO" id="GO:0030170">
    <property type="term" value="F:pyridoxal phosphate binding"/>
    <property type="evidence" value="ECO:0007669"/>
    <property type="project" value="InterPro"/>
</dbReference>
<name>A0A2H4SGA6_CORMI</name>
<dbReference type="AlphaFoldDB" id="A0A2H4SGA6"/>
<dbReference type="GO" id="GO:0019346">
    <property type="term" value="P:transsulfuration"/>
    <property type="evidence" value="ECO:0007669"/>
    <property type="project" value="InterPro"/>
</dbReference>
<comment type="similarity">
    <text evidence="3">Belongs to the trans-sulfuration enzymes family.</text>
</comment>
<proteinExistence type="inferred from homology"/>
<reference evidence="4 5" key="1">
    <citation type="journal article" date="2017" name="BMC Genomics">
        <title>Chromosome level assembly and secondary metabolite potential of the parasitic fungus Cordyceps militaris.</title>
        <authorList>
            <person name="Kramer G.J."/>
            <person name="Nodwell J.R."/>
        </authorList>
    </citation>
    <scope>NUCLEOTIDE SEQUENCE [LARGE SCALE GENOMIC DNA]</scope>
    <source>
        <strain evidence="4 5">ATCC 34164</strain>
    </source>
</reference>
<dbReference type="OrthoDB" id="10047078at2759"/>
<dbReference type="InterPro" id="IPR051750">
    <property type="entry name" value="Trans-sulfuration_enzymes"/>
</dbReference>
<protein>
    <submittedName>
        <fullName evidence="4">Cystathionine gamma-converts cysteine into cystathionine</fullName>
    </submittedName>
</protein>
<dbReference type="SUPFAM" id="SSF53383">
    <property type="entry name" value="PLP-dependent transferases"/>
    <property type="match status" value="1"/>
</dbReference>
<dbReference type="GO" id="GO:0003962">
    <property type="term" value="F:cystathionine gamma-synthase activity"/>
    <property type="evidence" value="ECO:0007669"/>
    <property type="project" value="TreeGrafter"/>
</dbReference>
<evidence type="ECO:0000313" key="4">
    <source>
        <dbReference type="EMBL" id="ATY62138.1"/>
    </source>
</evidence>
<keyword evidence="2 3" id="KW-0663">Pyridoxal phosphate</keyword>
<dbReference type="VEuPathDB" id="FungiDB:A9K55_009140"/>
<dbReference type="EMBL" id="CP023324">
    <property type="protein sequence ID" value="ATY62138.1"/>
    <property type="molecule type" value="Genomic_DNA"/>
</dbReference>
<dbReference type="Pfam" id="PF01053">
    <property type="entry name" value="Cys_Met_Meta_PP"/>
    <property type="match status" value="1"/>
</dbReference>